<dbReference type="InterPro" id="IPR016024">
    <property type="entry name" value="ARM-type_fold"/>
</dbReference>
<dbReference type="GeneID" id="109428102"/>
<evidence type="ECO:0000313" key="2">
    <source>
        <dbReference type="Proteomes" id="UP000069940"/>
    </source>
</evidence>
<protein>
    <recommendedName>
        <fullName evidence="3">MaoC-like domain-containing protein</fullName>
    </recommendedName>
</protein>
<accession>A0ABM1Z1L4</accession>
<dbReference type="SUPFAM" id="SSF48371">
    <property type="entry name" value="ARM repeat"/>
    <property type="match status" value="1"/>
</dbReference>
<reference evidence="2" key="1">
    <citation type="journal article" date="2015" name="Proc. Natl. Acad. Sci. U.S.A.">
        <title>Genome sequence of the Asian Tiger mosquito, Aedes albopictus, reveals insights into its biology, genetics, and evolution.</title>
        <authorList>
            <person name="Chen X.G."/>
            <person name="Jiang X."/>
            <person name="Gu J."/>
            <person name="Xu M."/>
            <person name="Wu Y."/>
            <person name="Deng Y."/>
            <person name="Zhang C."/>
            <person name="Bonizzoni M."/>
            <person name="Dermauw W."/>
            <person name="Vontas J."/>
            <person name="Armbruster P."/>
            <person name="Huang X."/>
            <person name="Yang Y."/>
            <person name="Zhang H."/>
            <person name="He W."/>
            <person name="Peng H."/>
            <person name="Liu Y."/>
            <person name="Wu K."/>
            <person name="Chen J."/>
            <person name="Lirakis M."/>
            <person name="Topalis P."/>
            <person name="Van Leeuwen T."/>
            <person name="Hall A.B."/>
            <person name="Jiang X."/>
            <person name="Thorpe C."/>
            <person name="Mueller R.L."/>
            <person name="Sun C."/>
            <person name="Waterhouse R.M."/>
            <person name="Yan G."/>
            <person name="Tu Z.J."/>
            <person name="Fang X."/>
            <person name="James A.A."/>
        </authorList>
    </citation>
    <scope>NUCLEOTIDE SEQUENCE [LARGE SCALE GENOMIC DNA]</scope>
    <source>
        <strain evidence="2">Foshan</strain>
    </source>
</reference>
<dbReference type="InterPro" id="IPR029069">
    <property type="entry name" value="HotDog_dom_sf"/>
</dbReference>
<evidence type="ECO:0000313" key="1">
    <source>
        <dbReference type="EnsemblMetazoa" id="AALFPA23_014119.P20524"/>
    </source>
</evidence>
<dbReference type="RefSeq" id="XP_029733371.2">
    <property type="nucleotide sequence ID" value="XM_029877511.2"/>
</dbReference>
<name>A0ABM1Z1L4_AEDAL</name>
<dbReference type="PANTHER" id="PTHR46263">
    <property type="entry name" value="ARMADILLO REPEAT-CONTAINING PROTEIN 7"/>
    <property type="match status" value="1"/>
</dbReference>
<dbReference type="InterPro" id="IPR042462">
    <property type="entry name" value="ARMC7"/>
</dbReference>
<dbReference type="Proteomes" id="UP000069940">
    <property type="component" value="Unassembled WGS sequence"/>
</dbReference>
<organism evidence="1 2">
    <name type="scientific">Aedes albopictus</name>
    <name type="common">Asian tiger mosquito</name>
    <name type="synonym">Stegomyia albopicta</name>
    <dbReference type="NCBI Taxonomy" id="7160"/>
    <lineage>
        <taxon>Eukaryota</taxon>
        <taxon>Metazoa</taxon>
        <taxon>Ecdysozoa</taxon>
        <taxon>Arthropoda</taxon>
        <taxon>Hexapoda</taxon>
        <taxon>Insecta</taxon>
        <taxon>Pterygota</taxon>
        <taxon>Neoptera</taxon>
        <taxon>Endopterygota</taxon>
        <taxon>Diptera</taxon>
        <taxon>Nematocera</taxon>
        <taxon>Culicoidea</taxon>
        <taxon>Culicidae</taxon>
        <taxon>Culicinae</taxon>
        <taxon>Aedini</taxon>
        <taxon>Aedes</taxon>
        <taxon>Stegomyia</taxon>
    </lineage>
</organism>
<dbReference type="PANTHER" id="PTHR46263:SF1">
    <property type="entry name" value="ARMADILLO REPEAT-CONTAINING PROTEIN 7"/>
    <property type="match status" value="1"/>
</dbReference>
<dbReference type="SUPFAM" id="SSF54637">
    <property type="entry name" value="Thioesterase/thiol ester dehydrase-isomerase"/>
    <property type="match status" value="1"/>
</dbReference>
<sequence>MFSTAEQLKRRTPKDGINRREYITLLVDEYYETSNLEAQQQVTANLANFAYDPINWNHLKQAKAHELFVEILTGSVVDPALLVHAAAGICNICLDGQVTEYLRLGGTLKQIRALIERYPTRGELVGHLLTLLVYVNRDSLEGDFRSVLVTLKQGSNKSVSNLATVLLGAMRLILQFRRLLSSSFSTGQVFSSSRVFRREDLQKFAEFTGDSNPIHRRDDQSFVNGALLNATTAGIIGSNFPGYVVTSQEFRFPNRCRVDEEVEFEVKVEGLRKIVNVSYECKQGEQTVFEGRAKLFAVEGGS</sequence>
<keyword evidence="2" id="KW-1185">Reference proteome</keyword>
<dbReference type="Gene3D" id="3.10.129.10">
    <property type="entry name" value="Hotdog Thioesterase"/>
    <property type="match status" value="1"/>
</dbReference>
<reference evidence="1" key="2">
    <citation type="submission" date="2025-05" db="UniProtKB">
        <authorList>
            <consortium name="EnsemblMetazoa"/>
        </authorList>
    </citation>
    <scope>IDENTIFICATION</scope>
    <source>
        <strain evidence="1">Foshan</strain>
    </source>
</reference>
<proteinExistence type="predicted"/>
<evidence type="ECO:0008006" key="3">
    <source>
        <dbReference type="Google" id="ProtNLM"/>
    </source>
</evidence>
<dbReference type="EnsemblMetazoa" id="AALFPA23_014119.R20524">
    <property type="protein sequence ID" value="AALFPA23_014119.P20524"/>
    <property type="gene ID" value="AALFPA23_014119"/>
</dbReference>